<evidence type="ECO:0000256" key="1">
    <source>
        <dbReference type="SAM" id="Phobius"/>
    </source>
</evidence>
<dbReference type="SMART" id="SM00421">
    <property type="entry name" value="HTH_LUXR"/>
    <property type="match status" value="1"/>
</dbReference>
<dbReference type="eggNOG" id="COG2771">
    <property type="taxonomic scope" value="Bacteria"/>
</dbReference>
<dbReference type="Proteomes" id="UP000004892">
    <property type="component" value="Unassembled WGS sequence"/>
</dbReference>
<name>H1DHC1_9BACT</name>
<protein>
    <recommendedName>
        <fullName evidence="2">HTH luxR-type domain-containing protein</fullName>
    </recommendedName>
</protein>
<accession>H1DHC1</accession>
<dbReference type="PATRIC" id="fig|742817.3.peg.1770"/>
<dbReference type="SUPFAM" id="SSF46894">
    <property type="entry name" value="C-terminal effector domain of the bipartite response regulators"/>
    <property type="match status" value="1"/>
</dbReference>
<keyword evidence="1" id="KW-0472">Membrane</keyword>
<dbReference type="AlphaFoldDB" id="H1DHC1"/>
<reference evidence="3 4" key="1">
    <citation type="submission" date="2012-01" db="EMBL/GenBank/DDBJ databases">
        <title>The Genome Sequence of Odoribacter laneus YIT 12061.</title>
        <authorList>
            <consortium name="The Broad Institute Genome Sequencing Platform"/>
            <person name="Earl A."/>
            <person name="Ward D."/>
            <person name="Feldgarden M."/>
            <person name="Gevers D."/>
            <person name="Morotomi M."/>
            <person name="Young S.K."/>
            <person name="Zeng Q."/>
            <person name="Gargeya S."/>
            <person name="Fitzgerald M."/>
            <person name="Haas B."/>
            <person name="Abouelleil A."/>
            <person name="Alvarado L."/>
            <person name="Arachchi H.M."/>
            <person name="Berlin A."/>
            <person name="Chapman S.B."/>
            <person name="Gearin G."/>
            <person name="Goldberg J."/>
            <person name="Griggs A."/>
            <person name="Gujja S."/>
            <person name="Hansen M."/>
            <person name="Heiman D."/>
            <person name="Howarth C."/>
            <person name="Larimer J."/>
            <person name="Lui A."/>
            <person name="MacDonald P.J.P."/>
            <person name="McCowen C."/>
            <person name="Montmayeur A."/>
            <person name="Murphy C."/>
            <person name="Neiman D."/>
            <person name="Pearson M."/>
            <person name="Priest M."/>
            <person name="Roberts A."/>
            <person name="Saif S."/>
            <person name="Shea T."/>
            <person name="Sisk P."/>
            <person name="Stolte C."/>
            <person name="Sykes S."/>
            <person name="Wortman J."/>
            <person name="Nusbaum C."/>
            <person name="Birren B."/>
        </authorList>
    </citation>
    <scope>NUCLEOTIDE SEQUENCE [LARGE SCALE GENOMIC DNA]</scope>
    <source>
        <strain evidence="3 4">YIT 12061</strain>
    </source>
</reference>
<keyword evidence="4" id="KW-1185">Reference proteome</keyword>
<feature type="domain" description="HTH luxR-type" evidence="2">
    <location>
        <begin position="273"/>
        <end position="330"/>
    </location>
</feature>
<evidence type="ECO:0000259" key="2">
    <source>
        <dbReference type="SMART" id="SM00421"/>
    </source>
</evidence>
<keyword evidence="1" id="KW-0812">Transmembrane</keyword>
<evidence type="ECO:0000313" key="4">
    <source>
        <dbReference type="Proteomes" id="UP000004892"/>
    </source>
</evidence>
<feature type="transmembrane region" description="Helical" evidence="1">
    <location>
        <begin position="61"/>
        <end position="81"/>
    </location>
</feature>
<gene>
    <name evidence="3" type="ORF">HMPREF9449_01657</name>
</gene>
<dbReference type="STRING" id="742817.HMPREF9449_01657"/>
<dbReference type="GO" id="GO:0006355">
    <property type="term" value="P:regulation of DNA-templated transcription"/>
    <property type="evidence" value="ECO:0007669"/>
    <property type="project" value="InterPro"/>
</dbReference>
<dbReference type="InterPro" id="IPR036388">
    <property type="entry name" value="WH-like_DNA-bd_sf"/>
</dbReference>
<keyword evidence="1" id="KW-1133">Transmembrane helix</keyword>
<dbReference type="GO" id="GO:0003677">
    <property type="term" value="F:DNA binding"/>
    <property type="evidence" value="ECO:0007669"/>
    <property type="project" value="InterPro"/>
</dbReference>
<evidence type="ECO:0000313" key="3">
    <source>
        <dbReference type="EMBL" id="EHP47804.1"/>
    </source>
</evidence>
<feature type="transmembrane region" description="Helical" evidence="1">
    <location>
        <begin position="33"/>
        <end position="54"/>
    </location>
</feature>
<organism evidence="3 4">
    <name type="scientific">Odoribacter laneus YIT 12061</name>
    <dbReference type="NCBI Taxonomy" id="742817"/>
    <lineage>
        <taxon>Bacteria</taxon>
        <taxon>Pseudomonadati</taxon>
        <taxon>Bacteroidota</taxon>
        <taxon>Bacteroidia</taxon>
        <taxon>Bacteroidales</taxon>
        <taxon>Odoribacteraceae</taxon>
        <taxon>Odoribacter</taxon>
    </lineage>
</organism>
<dbReference type="InterPro" id="IPR000792">
    <property type="entry name" value="Tscrpt_reg_LuxR_C"/>
</dbReference>
<dbReference type="InterPro" id="IPR016032">
    <property type="entry name" value="Sig_transdc_resp-reg_C-effctor"/>
</dbReference>
<dbReference type="HOGENOM" id="CLU_796579_0_0_10"/>
<proteinExistence type="predicted"/>
<sequence>MNEKMKYNLPKVPRLLPSSLLERETSFLGKQQLYVFVYYTIAILVGLGFNLIGVSGPQKEFNLVVNSGYILVIIMLFSGYLFRKITLSFALFGIIMVTQIATTMEMINCAHTPDEYHLMLIVGNTVLLAVNILFSLIAYLEYTPYVLGVLSMGTYTACMKITENGALNNFFIIFLVIFAVICVLGSRLVHNMRSLDKENTSLKKDEEEFFDLLGQNKEQVRAYFELARARQDFDKTKALLDMAGEDMRRNVIANVKEYLLMQEAGMLEMETLFPEMSASEREVCLLILQGKPLKDICSILGKKESNITCTRTHIRKKLNLQPSDNLLKALQERVKVKK</sequence>
<feature type="transmembrane region" description="Helical" evidence="1">
    <location>
        <begin position="87"/>
        <end position="104"/>
    </location>
</feature>
<dbReference type="RefSeq" id="WP_009136805.1">
    <property type="nucleotide sequence ID" value="NZ_JH594596.1"/>
</dbReference>
<dbReference type="EMBL" id="ADMC01000022">
    <property type="protein sequence ID" value="EHP47804.1"/>
    <property type="molecule type" value="Genomic_DNA"/>
</dbReference>
<feature type="transmembrane region" description="Helical" evidence="1">
    <location>
        <begin position="170"/>
        <end position="189"/>
    </location>
</feature>
<comment type="caution">
    <text evidence="3">The sequence shown here is derived from an EMBL/GenBank/DDBJ whole genome shotgun (WGS) entry which is preliminary data.</text>
</comment>
<dbReference type="Gene3D" id="1.10.10.10">
    <property type="entry name" value="Winged helix-like DNA-binding domain superfamily/Winged helix DNA-binding domain"/>
    <property type="match status" value="1"/>
</dbReference>
<dbReference type="GeneID" id="98069220"/>
<feature type="transmembrane region" description="Helical" evidence="1">
    <location>
        <begin position="116"/>
        <end position="140"/>
    </location>
</feature>